<dbReference type="PANTHER" id="PTHR30290:SF65">
    <property type="entry name" value="MONOACYL PHOSPHATIDYLINOSITOL TETRAMANNOSIDE-BINDING PROTEIN LPQW-RELATED"/>
    <property type="match status" value="1"/>
</dbReference>
<proteinExistence type="predicted"/>
<organism evidence="2 3">
    <name type="scientific">Actinacidiphila alni</name>
    <dbReference type="NCBI Taxonomy" id="380248"/>
    <lineage>
        <taxon>Bacteria</taxon>
        <taxon>Bacillati</taxon>
        <taxon>Actinomycetota</taxon>
        <taxon>Actinomycetes</taxon>
        <taxon>Kitasatosporales</taxon>
        <taxon>Streptomycetaceae</taxon>
        <taxon>Actinacidiphila</taxon>
    </lineage>
</organism>
<dbReference type="PANTHER" id="PTHR30290">
    <property type="entry name" value="PERIPLASMIC BINDING COMPONENT OF ABC TRANSPORTER"/>
    <property type="match status" value="1"/>
</dbReference>
<evidence type="ECO:0000313" key="2">
    <source>
        <dbReference type="EMBL" id="SFF73737.1"/>
    </source>
</evidence>
<dbReference type="GO" id="GO:0043190">
    <property type="term" value="C:ATP-binding cassette (ABC) transporter complex"/>
    <property type="evidence" value="ECO:0007669"/>
    <property type="project" value="InterPro"/>
</dbReference>
<dbReference type="Gene3D" id="3.40.190.10">
    <property type="entry name" value="Periplasmic binding protein-like II"/>
    <property type="match status" value="1"/>
</dbReference>
<dbReference type="CDD" id="cd08501">
    <property type="entry name" value="PBP2_Lpqw"/>
    <property type="match status" value="1"/>
</dbReference>
<protein>
    <submittedName>
        <fullName evidence="2">Peptide/nickel transport system substrate-binding protein</fullName>
    </submittedName>
</protein>
<feature type="domain" description="Solute-binding protein family 5" evidence="1">
    <location>
        <begin position="125"/>
        <end position="495"/>
    </location>
</feature>
<dbReference type="Gene3D" id="3.90.76.10">
    <property type="entry name" value="Dipeptide-binding Protein, Domain 1"/>
    <property type="match status" value="1"/>
</dbReference>
<dbReference type="Proteomes" id="UP000199323">
    <property type="component" value="Unassembled WGS sequence"/>
</dbReference>
<dbReference type="PIRSF" id="PIRSF002741">
    <property type="entry name" value="MppA"/>
    <property type="match status" value="1"/>
</dbReference>
<gene>
    <name evidence="2" type="ORF">SAMN05216251_12698</name>
</gene>
<dbReference type="InterPro" id="IPR000914">
    <property type="entry name" value="SBP_5_dom"/>
</dbReference>
<dbReference type="SUPFAM" id="SSF53850">
    <property type="entry name" value="Periplasmic binding protein-like II"/>
    <property type="match status" value="1"/>
</dbReference>
<reference evidence="2 3" key="1">
    <citation type="submission" date="2016-10" db="EMBL/GenBank/DDBJ databases">
        <authorList>
            <person name="de Groot N.N."/>
        </authorList>
    </citation>
    <scope>NUCLEOTIDE SEQUENCE [LARGE SCALE GENOMIC DNA]</scope>
    <source>
        <strain evidence="2 3">CGMCC 4.3510</strain>
    </source>
</reference>
<dbReference type="RefSeq" id="WP_093717181.1">
    <property type="nucleotide sequence ID" value="NZ_FONG01000026.1"/>
</dbReference>
<dbReference type="GO" id="GO:0015833">
    <property type="term" value="P:peptide transport"/>
    <property type="evidence" value="ECO:0007669"/>
    <property type="project" value="TreeGrafter"/>
</dbReference>
<keyword evidence="3" id="KW-1185">Reference proteome</keyword>
<evidence type="ECO:0000259" key="1">
    <source>
        <dbReference type="Pfam" id="PF00496"/>
    </source>
</evidence>
<dbReference type="InterPro" id="IPR030678">
    <property type="entry name" value="Peptide/Ni-bd"/>
</dbReference>
<dbReference type="InterPro" id="IPR039424">
    <property type="entry name" value="SBP_5"/>
</dbReference>
<dbReference type="Gene3D" id="3.10.105.10">
    <property type="entry name" value="Dipeptide-binding Protein, Domain 3"/>
    <property type="match status" value="1"/>
</dbReference>
<name>A0A1I2L8D9_9ACTN</name>
<dbReference type="OrthoDB" id="7888869at2"/>
<dbReference type="Pfam" id="PF00496">
    <property type="entry name" value="SBP_bac_5"/>
    <property type="match status" value="1"/>
</dbReference>
<accession>A0A1I2L8D9</accession>
<evidence type="ECO:0000313" key="3">
    <source>
        <dbReference type="Proteomes" id="UP000199323"/>
    </source>
</evidence>
<dbReference type="STRING" id="380248.SAMN05216251_12698"/>
<dbReference type="GO" id="GO:0042597">
    <property type="term" value="C:periplasmic space"/>
    <property type="evidence" value="ECO:0007669"/>
    <property type="project" value="UniProtKB-ARBA"/>
</dbReference>
<dbReference type="AlphaFoldDB" id="A0A1I2L8D9"/>
<sequence>MIRSANPTAASPGRQARALRAAMALTAGAAMTLTACSSGGSGAAGTAGTDIASVARTGVRDGGTLRWATDELPQTLNAYQADASADTETIAGATLPAMYRLDGHGAPQEDTDFLTGADVAQSPRQTVTYHLNPKAKWSDGRAVGAADFIAQWKALNGKNSAYWTSRNAGYDRISDVRQGKDAQQVEVTFATPYADWRSLFSPLYPKSVTSDADTFNDGVRTKLPVVAGPFAVKAVDSKKGTVTLVRNPSWWGDRAKLDQLVLTAVPMDKRAAALAAGTLDLAEIDPETVSKVAATKGLAVRKAPDAAYAQLAINGSTGPLADERVRHAVARAIDRKAIASSVLKPLGLPAEALGNHLVLPSQNGYHDNSSALGSNDIQQAQALLADAGWKRSTAKTGDQAAGGPGRTAASGAVTVVEPAAAVTKSGKQLSMRFVLPAGSPTLDAVGSRIATMLSGIGIRTEITKVDGDSYFQDHIASGDFDLALYSWPGTAYPATDDTPIFAKPVPAPDGSLTVAQNYTRVGTDQIDQLLDRAGGELDAGQARDLTTKADARIWAAAGSVPLYQRPGLVGLRTTVANAGVFGFETPVYQNLGFRK</sequence>
<dbReference type="EMBL" id="FONG01000026">
    <property type="protein sequence ID" value="SFF73737.1"/>
    <property type="molecule type" value="Genomic_DNA"/>
</dbReference>
<dbReference type="GO" id="GO:1904680">
    <property type="term" value="F:peptide transmembrane transporter activity"/>
    <property type="evidence" value="ECO:0007669"/>
    <property type="project" value="TreeGrafter"/>
</dbReference>